<dbReference type="EMBL" id="FRAM01000001">
    <property type="protein sequence ID" value="SHJ97523.1"/>
    <property type="molecule type" value="Genomic_DNA"/>
</dbReference>
<feature type="transmembrane region" description="Helical" evidence="1">
    <location>
        <begin position="157"/>
        <end position="174"/>
    </location>
</feature>
<accession>A0A1M6NP96</accession>
<dbReference type="GO" id="GO:0003677">
    <property type="term" value="F:DNA binding"/>
    <property type="evidence" value="ECO:0007669"/>
    <property type="project" value="InterPro"/>
</dbReference>
<dbReference type="InterPro" id="IPR016032">
    <property type="entry name" value="Sig_transdc_resp-reg_C-effctor"/>
</dbReference>
<dbReference type="GO" id="GO:0006355">
    <property type="term" value="P:regulation of DNA-templated transcription"/>
    <property type="evidence" value="ECO:0007669"/>
    <property type="project" value="InterPro"/>
</dbReference>
<evidence type="ECO:0000313" key="2">
    <source>
        <dbReference type="EMBL" id="SHJ97523.1"/>
    </source>
</evidence>
<proteinExistence type="predicted"/>
<sequence length="294" mass="34638">MRRSVFIFIFFILYQIGYGQVRFSREQINIAYNILISNDYYNTEGIKKYSEIYYKSTDINCKKKQINVFENFATRSIRYSKTYDRVNSLLESLDFRAKKILFPTIHIMHWLLMKGEFIGGNIIPASDYNTITGDSEHYNKAKIKEAITDRFNISETIIIGLIIVLSLVSVIHLFKKSFFSKKTVYQTIQDKNRSLSENISVTDLLELLKRNDDSFYRAFLQANPEFSEKLMKINPSMKASDIELCAMIKMNLDTKQIAQVKETSVKSVECKKYRTRKKLYIPTDTDMYIWMFRL</sequence>
<keyword evidence="1" id="KW-1133">Transmembrane helix</keyword>
<dbReference type="Proteomes" id="UP000184498">
    <property type="component" value="Unassembled WGS sequence"/>
</dbReference>
<reference evidence="3" key="1">
    <citation type="submission" date="2016-11" db="EMBL/GenBank/DDBJ databases">
        <authorList>
            <person name="Varghese N."/>
            <person name="Submissions S."/>
        </authorList>
    </citation>
    <scope>NUCLEOTIDE SEQUENCE [LARGE SCALE GENOMIC DNA]</scope>
    <source>
        <strain evidence="3">DSM 18016</strain>
    </source>
</reference>
<dbReference type="STRING" id="216903.SAMN05444371_0549"/>
<name>A0A1M6NP96_9FLAO</name>
<protein>
    <submittedName>
        <fullName evidence="2">Uncharacterized protein</fullName>
    </submittedName>
</protein>
<dbReference type="SUPFAM" id="SSF46894">
    <property type="entry name" value="C-terminal effector domain of the bipartite response regulators"/>
    <property type="match status" value="1"/>
</dbReference>
<evidence type="ECO:0000256" key="1">
    <source>
        <dbReference type="SAM" id="Phobius"/>
    </source>
</evidence>
<keyword evidence="3" id="KW-1185">Reference proteome</keyword>
<dbReference type="AlphaFoldDB" id="A0A1M6NP96"/>
<organism evidence="2 3">
    <name type="scientific">Epilithonimonas mollis</name>
    <dbReference type="NCBI Taxonomy" id="216903"/>
    <lineage>
        <taxon>Bacteria</taxon>
        <taxon>Pseudomonadati</taxon>
        <taxon>Bacteroidota</taxon>
        <taxon>Flavobacteriia</taxon>
        <taxon>Flavobacteriales</taxon>
        <taxon>Weeksellaceae</taxon>
        <taxon>Chryseobacterium group</taxon>
        <taxon>Epilithonimonas</taxon>
    </lineage>
</organism>
<keyword evidence="1" id="KW-0472">Membrane</keyword>
<evidence type="ECO:0000313" key="3">
    <source>
        <dbReference type="Proteomes" id="UP000184498"/>
    </source>
</evidence>
<keyword evidence="1" id="KW-0812">Transmembrane</keyword>
<gene>
    <name evidence="2" type="ORF">SAMN05444371_0549</name>
</gene>